<gene>
    <name evidence="1" type="ORF">EWM64_g9303</name>
</gene>
<comment type="caution">
    <text evidence="1">The sequence shown here is derived from an EMBL/GenBank/DDBJ whole genome shotgun (WGS) entry which is preliminary data.</text>
</comment>
<sequence>MDVSTLIYHMGGHALLYAMSQCSGISSLCTLRNHTVFTRVMPTVGHIMQKEIDHNIREVIVKALEDKDMTSSQSAVNIAQGLANGSVHMGKEMTITSLSFFGLDGTFPVLAAPTCKQETAEDMQFILELILKTWKDSPGIKYSTIWSVATDGDSMRHACSFNMFLKHRLLMASPLYGTLSNMPGLNLYTGDDKITLDFDYKHIFKCICTLIRSPNGIMLNGGRTVTSAILECYLIMFKGETVETVKRLLNPEDLQDVPRAIELMQMVISLGTCNVEMNHPSIVADMDAIRYLAALLEAILEPFININLSLQEQII</sequence>
<keyword evidence="2" id="KW-1185">Reference proteome</keyword>
<dbReference type="AlphaFoldDB" id="A0A4Y9ZMP5"/>
<dbReference type="OrthoDB" id="2659841at2759"/>
<proteinExistence type="predicted"/>
<protein>
    <submittedName>
        <fullName evidence="1">Uncharacterized protein</fullName>
    </submittedName>
</protein>
<reference evidence="1 2" key="1">
    <citation type="submission" date="2019-02" db="EMBL/GenBank/DDBJ databases">
        <title>Genome sequencing of the rare red list fungi Hericium alpestre (H. flagellum).</title>
        <authorList>
            <person name="Buettner E."/>
            <person name="Kellner H."/>
        </authorList>
    </citation>
    <scope>NUCLEOTIDE SEQUENCE [LARGE SCALE GENOMIC DNA]</scope>
    <source>
        <strain evidence="1 2">DSM 108284</strain>
    </source>
</reference>
<accession>A0A4Y9ZMP5</accession>
<evidence type="ECO:0000313" key="1">
    <source>
        <dbReference type="EMBL" id="TFY74709.1"/>
    </source>
</evidence>
<organism evidence="1 2">
    <name type="scientific">Hericium alpestre</name>
    <dbReference type="NCBI Taxonomy" id="135208"/>
    <lineage>
        <taxon>Eukaryota</taxon>
        <taxon>Fungi</taxon>
        <taxon>Dikarya</taxon>
        <taxon>Basidiomycota</taxon>
        <taxon>Agaricomycotina</taxon>
        <taxon>Agaricomycetes</taxon>
        <taxon>Russulales</taxon>
        <taxon>Hericiaceae</taxon>
        <taxon>Hericium</taxon>
    </lineage>
</organism>
<dbReference type="STRING" id="135208.A0A4Y9ZMP5"/>
<dbReference type="Proteomes" id="UP000298061">
    <property type="component" value="Unassembled WGS sequence"/>
</dbReference>
<name>A0A4Y9ZMP5_9AGAM</name>
<evidence type="ECO:0000313" key="2">
    <source>
        <dbReference type="Proteomes" id="UP000298061"/>
    </source>
</evidence>
<dbReference type="EMBL" id="SFCI01001923">
    <property type="protein sequence ID" value="TFY74709.1"/>
    <property type="molecule type" value="Genomic_DNA"/>
</dbReference>